<dbReference type="PROSITE" id="PS00188">
    <property type="entry name" value="BIOTIN"/>
    <property type="match status" value="1"/>
</dbReference>
<reference evidence="11 12" key="1">
    <citation type="submission" date="2021-01" db="EMBL/GenBank/DDBJ databases">
        <title>Whole genome shotgun sequence of Verrucosispora lutea NBRC 106530.</title>
        <authorList>
            <person name="Komaki H."/>
            <person name="Tamura T."/>
        </authorList>
    </citation>
    <scope>NUCLEOTIDE SEQUENCE [LARGE SCALE GENOMIC DNA]</scope>
    <source>
        <strain evidence="11 12">NBRC 106530</strain>
    </source>
</reference>
<proteinExistence type="predicted"/>
<evidence type="ECO:0000256" key="5">
    <source>
        <dbReference type="ARBA" id="ARBA00023098"/>
    </source>
</evidence>
<evidence type="ECO:0000256" key="7">
    <source>
        <dbReference type="ARBA" id="ARBA00023267"/>
    </source>
</evidence>
<dbReference type="PANTHER" id="PTHR45266">
    <property type="entry name" value="OXALOACETATE DECARBOXYLASE ALPHA CHAIN"/>
    <property type="match status" value="1"/>
</dbReference>
<dbReference type="NCBIfam" id="TIGR00531">
    <property type="entry name" value="BCCP"/>
    <property type="match status" value="1"/>
</dbReference>
<dbReference type="InterPro" id="IPR001882">
    <property type="entry name" value="Biotin_BS"/>
</dbReference>
<keyword evidence="12" id="KW-1185">Reference proteome</keyword>
<sequence length="222" mass="22887">MSAAPTVAGEPASEVNVSLPTAAPLADADEARTGRADAHLARTEPAIPAGDQIGHLAGPGTGRHTGADVALTELRRHARELVADLAHPVRRLRLRLGDAELEVEWERPVGPDPGAPSGPTSSAAPVPRSPAGPSAPPAAAPATRTNVRSPMVGTFYRSPQPGAAPFVAVGDLVRPGQVIGIVEAMKLMNEIVADRPGRVVEVLVTDGQPVEYDQPLVALDPV</sequence>
<dbReference type="Pfam" id="PF00364">
    <property type="entry name" value="Biotin_lipoyl"/>
    <property type="match status" value="1"/>
</dbReference>
<name>A0ABQ4IR75_9ACTN</name>
<evidence type="ECO:0000256" key="1">
    <source>
        <dbReference type="ARBA" id="ARBA00005194"/>
    </source>
</evidence>
<keyword evidence="7 8" id="KW-0092">Biotin</keyword>
<keyword evidence="6 8" id="KW-0275">Fatty acid biosynthesis</keyword>
<evidence type="ECO:0000256" key="3">
    <source>
        <dbReference type="ARBA" id="ARBA00022516"/>
    </source>
</evidence>
<dbReference type="InterPro" id="IPR000089">
    <property type="entry name" value="Biotin_lipoyl"/>
</dbReference>
<dbReference type="PROSITE" id="PS50968">
    <property type="entry name" value="BIOTINYL_LIPOYL"/>
    <property type="match status" value="1"/>
</dbReference>
<dbReference type="Gene3D" id="2.40.50.100">
    <property type="match status" value="1"/>
</dbReference>
<feature type="compositionally biased region" description="Pro residues" evidence="9">
    <location>
        <begin position="127"/>
        <end position="139"/>
    </location>
</feature>
<keyword evidence="3 8" id="KW-0444">Lipid biosynthesis</keyword>
<evidence type="ECO:0000259" key="10">
    <source>
        <dbReference type="PROSITE" id="PS50968"/>
    </source>
</evidence>
<comment type="pathway">
    <text evidence="1 8">Lipid metabolism; fatty acid biosynthesis.</text>
</comment>
<organism evidence="11 12">
    <name type="scientific">Micromonospora lutea</name>
    <dbReference type="NCBI Taxonomy" id="419825"/>
    <lineage>
        <taxon>Bacteria</taxon>
        <taxon>Bacillati</taxon>
        <taxon>Actinomycetota</taxon>
        <taxon>Actinomycetes</taxon>
        <taxon>Micromonosporales</taxon>
        <taxon>Micromonosporaceae</taxon>
        <taxon>Micromonospora</taxon>
    </lineage>
</organism>
<dbReference type="InterPro" id="IPR001249">
    <property type="entry name" value="AcCoA_biotinCC"/>
</dbReference>
<comment type="caution">
    <text evidence="11">The sequence shown here is derived from an EMBL/GenBank/DDBJ whole genome shotgun (WGS) entry which is preliminary data.</text>
</comment>
<feature type="region of interest" description="Disordered" evidence="9">
    <location>
        <begin position="105"/>
        <end position="146"/>
    </location>
</feature>
<evidence type="ECO:0000313" key="12">
    <source>
        <dbReference type="Proteomes" id="UP000643165"/>
    </source>
</evidence>
<evidence type="ECO:0000256" key="4">
    <source>
        <dbReference type="ARBA" id="ARBA00022832"/>
    </source>
</evidence>
<dbReference type="CDD" id="cd06850">
    <property type="entry name" value="biotinyl_domain"/>
    <property type="match status" value="1"/>
</dbReference>
<dbReference type="Proteomes" id="UP000643165">
    <property type="component" value="Unassembled WGS sequence"/>
</dbReference>
<dbReference type="PRINTS" id="PR01071">
    <property type="entry name" value="ACOABIOTINCC"/>
</dbReference>
<evidence type="ECO:0000256" key="2">
    <source>
        <dbReference type="ARBA" id="ARBA00017562"/>
    </source>
</evidence>
<evidence type="ECO:0000256" key="8">
    <source>
        <dbReference type="RuleBase" id="RU364072"/>
    </source>
</evidence>
<keyword evidence="4 8" id="KW-0276">Fatty acid metabolism</keyword>
<dbReference type="InterPro" id="IPR011053">
    <property type="entry name" value="Single_hybrid_motif"/>
</dbReference>
<keyword evidence="5 8" id="KW-0443">Lipid metabolism</keyword>
<feature type="compositionally biased region" description="Basic and acidic residues" evidence="9">
    <location>
        <begin position="29"/>
        <end position="42"/>
    </location>
</feature>
<dbReference type="EMBL" id="BOPB01000004">
    <property type="protein sequence ID" value="GIJ20417.1"/>
    <property type="molecule type" value="Genomic_DNA"/>
</dbReference>
<dbReference type="InterPro" id="IPR050709">
    <property type="entry name" value="Biotin_Carboxyl_Carrier/Decarb"/>
</dbReference>
<dbReference type="SUPFAM" id="SSF51230">
    <property type="entry name" value="Single hybrid motif"/>
    <property type="match status" value="1"/>
</dbReference>
<comment type="function">
    <text evidence="8">This protein is a component of the acetyl coenzyme A carboxylase complex; first, biotin carboxylase catalyzes the carboxylation of the carrier protein and then the transcarboxylase transfers the carboxyl group to form malonyl-CoA.</text>
</comment>
<dbReference type="PANTHER" id="PTHR45266:SF3">
    <property type="entry name" value="OXALOACETATE DECARBOXYLASE ALPHA CHAIN"/>
    <property type="match status" value="1"/>
</dbReference>
<feature type="region of interest" description="Disordered" evidence="9">
    <location>
        <begin position="1"/>
        <end position="64"/>
    </location>
</feature>
<gene>
    <name evidence="11" type="ORF">Vlu01_10410</name>
</gene>
<evidence type="ECO:0000256" key="9">
    <source>
        <dbReference type="SAM" id="MobiDB-lite"/>
    </source>
</evidence>
<evidence type="ECO:0000313" key="11">
    <source>
        <dbReference type="EMBL" id="GIJ20417.1"/>
    </source>
</evidence>
<feature type="domain" description="Lipoyl-binding" evidence="10">
    <location>
        <begin position="144"/>
        <end position="220"/>
    </location>
</feature>
<evidence type="ECO:0000256" key="6">
    <source>
        <dbReference type="ARBA" id="ARBA00023160"/>
    </source>
</evidence>
<accession>A0ABQ4IR75</accession>
<protein>
    <recommendedName>
        <fullName evidence="2 8">Biotin carboxyl carrier protein of acetyl-CoA carboxylase</fullName>
    </recommendedName>
</protein>